<dbReference type="Proteomes" id="UP000077069">
    <property type="component" value="Unassembled WGS sequence"/>
</dbReference>
<dbReference type="GeneID" id="28767578"/>
<evidence type="ECO:0000256" key="1">
    <source>
        <dbReference type="SAM" id="MobiDB-lite"/>
    </source>
</evidence>
<dbReference type="InParanoid" id="A0A177CIK4"/>
<feature type="compositionally biased region" description="Basic and acidic residues" evidence="1">
    <location>
        <begin position="303"/>
        <end position="318"/>
    </location>
</feature>
<feature type="region of interest" description="Disordered" evidence="1">
    <location>
        <begin position="303"/>
        <end position="327"/>
    </location>
</feature>
<dbReference type="OrthoDB" id="10495710at2759"/>
<evidence type="ECO:0000313" key="3">
    <source>
        <dbReference type="Proteomes" id="UP000077069"/>
    </source>
</evidence>
<feature type="region of interest" description="Disordered" evidence="1">
    <location>
        <begin position="196"/>
        <end position="216"/>
    </location>
</feature>
<feature type="compositionally biased region" description="Polar residues" evidence="1">
    <location>
        <begin position="46"/>
        <end position="61"/>
    </location>
</feature>
<protein>
    <submittedName>
        <fullName evidence="2">Uncharacterized protein</fullName>
    </submittedName>
</protein>
<evidence type="ECO:0000313" key="2">
    <source>
        <dbReference type="EMBL" id="OAG07345.1"/>
    </source>
</evidence>
<feature type="region of interest" description="Disordered" evidence="1">
    <location>
        <begin position="1"/>
        <end position="61"/>
    </location>
</feature>
<feature type="compositionally biased region" description="Basic and acidic residues" evidence="1">
    <location>
        <begin position="15"/>
        <end position="25"/>
    </location>
</feature>
<dbReference type="RefSeq" id="XP_018037710.1">
    <property type="nucleotide sequence ID" value="XM_018184092.1"/>
</dbReference>
<keyword evidence="3" id="KW-1185">Reference proteome</keyword>
<accession>A0A177CIK4</accession>
<reference evidence="2 3" key="1">
    <citation type="submission" date="2016-05" db="EMBL/GenBank/DDBJ databases">
        <title>Comparative analysis of secretome profiles of manganese(II)-oxidizing ascomycete fungi.</title>
        <authorList>
            <consortium name="DOE Joint Genome Institute"/>
            <person name="Zeiner C.A."/>
            <person name="Purvine S.O."/>
            <person name="Zink E.M."/>
            <person name="Wu S."/>
            <person name="Pasa-Tolic L."/>
            <person name="Chaput D.L."/>
            <person name="Haridas S."/>
            <person name="Grigoriev I.V."/>
            <person name="Santelli C.M."/>
            <person name="Hansel C.M."/>
        </authorList>
    </citation>
    <scope>NUCLEOTIDE SEQUENCE [LARGE SCALE GENOMIC DNA]</scope>
    <source>
        <strain evidence="2 3">AP3s5-JAC2a</strain>
    </source>
</reference>
<dbReference type="AlphaFoldDB" id="A0A177CIK4"/>
<name>A0A177CIK4_9PLEO</name>
<dbReference type="EMBL" id="KV441551">
    <property type="protein sequence ID" value="OAG07345.1"/>
    <property type="molecule type" value="Genomic_DNA"/>
</dbReference>
<organism evidence="2 3">
    <name type="scientific">Paraphaeosphaeria sporulosa</name>
    <dbReference type="NCBI Taxonomy" id="1460663"/>
    <lineage>
        <taxon>Eukaryota</taxon>
        <taxon>Fungi</taxon>
        <taxon>Dikarya</taxon>
        <taxon>Ascomycota</taxon>
        <taxon>Pezizomycotina</taxon>
        <taxon>Dothideomycetes</taxon>
        <taxon>Pleosporomycetidae</taxon>
        <taxon>Pleosporales</taxon>
        <taxon>Massarineae</taxon>
        <taxon>Didymosphaeriaceae</taxon>
        <taxon>Paraphaeosphaeria</taxon>
    </lineage>
</organism>
<proteinExistence type="predicted"/>
<sequence>MNASTPRSRGRPKKYHTEEERREASRISAKKSAQKKREEQRAAADASQTRTASSLQRSSVNITSNHFRSEWEGNPKFPSDLEGFAYVQNKIATDPARFDVQAPLSSEYSGRTPTQFEVSMNFVGTSLPYSPHGLPHANTGPSHDLNPDAFGYPPWNPVKVNSMAIPSEYSEIARQNSQMGHSRSPQLLNLLRNKGRSSAGHETTAKARNAQEGPATKLAQTSRLIEGGHATLNGGPPRPDTETKAAKHLARVVNADPPRPGAVLKQALYLDHLLADAVEAKELAEKEAAARRMDETTRQERLRRAAQQEKSTLKRAHDQAQALAEQPQDDFDRHIRFVFEWLQADSYGRQHTFPTDGQAIYTTKIRPRIHQIQRSSLSQSATFAIQGSRVGDEILRYYDADARLNNVDELTSAMLAIFENVVTTEKEWLKMQQGAAAVLMQEMYEVWPMVCAAGPAQVQRNLGGVLWTCFRYKAVPRFHYLASSASLNS</sequence>
<gene>
    <name evidence="2" type="ORF">CC84DRAFT_1242809</name>
</gene>